<proteinExistence type="predicted"/>
<evidence type="ECO:0000256" key="1">
    <source>
        <dbReference type="SAM" id="MobiDB-lite"/>
    </source>
</evidence>
<dbReference type="Proteomes" id="UP000634522">
    <property type="component" value="Unassembled WGS sequence"/>
</dbReference>
<keyword evidence="3" id="KW-1185">Reference proteome</keyword>
<organism evidence="2 3">
    <name type="scientific">Aromatoleum toluolicum</name>
    <dbReference type="NCBI Taxonomy" id="90060"/>
    <lineage>
        <taxon>Bacteria</taxon>
        <taxon>Pseudomonadati</taxon>
        <taxon>Pseudomonadota</taxon>
        <taxon>Betaproteobacteria</taxon>
        <taxon>Rhodocyclales</taxon>
        <taxon>Rhodocyclaceae</taxon>
        <taxon>Aromatoleum</taxon>
    </lineage>
</organism>
<name>A0ABX1NA44_9RHOO</name>
<accession>A0ABX1NA44</accession>
<feature type="compositionally biased region" description="Polar residues" evidence="1">
    <location>
        <begin position="137"/>
        <end position="155"/>
    </location>
</feature>
<dbReference type="RefSeq" id="WP_169137256.1">
    <property type="nucleotide sequence ID" value="NZ_WTVS01000002.1"/>
</dbReference>
<dbReference type="EMBL" id="WTVS01000002">
    <property type="protein sequence ID" value="NMF96153.1"/>
    <property type="molecule type" value="Genomic_DNA"/>
</dbReference>
<evidence type="ECO:0000313" key="2">
    <source>
        <dbReference type="EMBL" id="NMF96153.1"/>
    </source>
</evidence>
<evidence type="ECO:0000313" key="3">
    <source>
        <dbReference type="Proteomes" id="UP000634522"/>
    </source>
</evidence>
<sequence>MGKRRNPFEGLVYNGDWHTPLLRWLDTAEEDTSSDKLLEAIAGMKKLLAENDECVHTRTAVARVPEGIEVEFAADCTRNTRHGEEVSVSVGEDRDISLTVTVRGDREYAERCAKQLLSEGIYRAEFTLSWRSERRTLPSSPDTQAQSLPANSRSG</sequence>
<protein>
    <submittedName>
        <fullName evidence="2">Uncharacterized protein</fullName>
    </submittedName>
</protein>
<comment type="caution">
    <text evidence="2">The sequence shown here is derived from an EMBL/GenBank/DDBJ whole genome shotgun (WGS) entry which is preliminary data.</text>
</comment>
<reference evidence="2 3" key="1">
    <citation type="submission" date="2019-12" db="EMBL/GenBank/DDBJ databases">
        <title>Comparative genomics gives insights into the taxonomy of the Azoarcus-Aromatoleum group and reveals separate origins of nif in the plant-associated Azoarcus and non-plant-associated Aromatoleum sub-groups.</title>
        <authorList>
            <person name="Lafos M."/>
            <person name="Maluk M."/>
            <person name="Batista M."/>
            <person name="Junghare M."/>
            <person name="Carmona M."/>
            <person name="Faoro H."/>
            <person name="Cruz L.M."/>
            <person name="Battistoni F."/>
            <person name="De Souza E."/>
            <person name="Pedrosa F."/>
            <person name="Chen W.-M."/>
            <person name="Poole P.S."/>
            <person name="Dixon R.A."/>
            <person name="James E.K."/>
        </authorList>
    </citation>
    <scope>NUCLEOTIDE SEQUENCE [LARGE SCALE GENOMIC DNA]</scope>
    <source>
        <strain evidence="2 3">T</strain>
    </source>
</reference>
<gene>
    <name evidence="2" type="ORF">GPA27_01915</name>
</gene>
<feature type="region of interest" description="Disordered" evidence="1">
    <location>
        <begin position="133"/>
        <end position="155"/>
    </location>
</feature>